<feature type="transmembrane region" description="Helical" evidence="8">
    <location>
        <begin position="271"/>
        <end position="288"/>
    </location>
</feature>
<feature type="transmembrane region" description="Helical" evidence="8">
    <location>
        <begin position="988"/>
        <end position="1007"/>
    </location>
</feature>
<dbReference type="GO" id="GO:0006031">
    <property type="term" value="P:chitin biosynthetic process"/>
    <property type="evidence" value="ECO:0007669"/>
    <property type="project" value="TreeGrafter"/>
</dbReference>
<keyword evidence="4 8" id="KW-0812">Transmembrane</keyword>
<feature type="transmembrane region" description="Helical" evidence="8">
    <location>
        <begin position="189"/>
        <end position="208"/>
    </location>
</feature>
<evidence type="ECO:0000256" key="7">
    <source>
        <dbReference type="SAM" id="MobiDB-lite"/>
    </source>
</evidence>
<feature type="non-terminal residue" evidence="9">
    <location>
        <position position="1"/>
    </location>
</feature>
<feature type="transmembrane region" description="Helical" evidence="8">
    <location>
        <begin position="162"/>
        <end position="183"/>
    </location>
</feature>
<dbReference type="PANTHER" id="PTHR22914:SF42">
    <property type="entry name" value="CHITIN SYNTHASE"/>
    <property type="match status" value="1"/>
</dbReference>
<dbReference type="InterPro" id="IPR004835">
    <property type="entry name" value="Chitin_synth"/>
</dbReference>
<feature type="transmembrane region" description="Helical" evidence="8">
    <location>
        <begin position="894"/>
        <end position="924"/>
    </location>
</feature>
<comment type="subcellular location">
    <subcellularLocation>
        <location evidence="1">Membrane</location>
        <topology evidence="1">Multi-pass membrane protein</topology>
    </subcellularLocation>
</comment>
<keyword evidence="3" id="KW-0808">Transferase</keyword>
<dbReference type="InterPro" id="IPR029044">
    <property type="entry name" value="Nucleotide-diphossugar_trans"/>
</dbReference>
<evidence type="ECO:0000256" key="5">
    <source>
        <dbReference type="ARBA" id="ARBA00022989"/>
    </source>
</evidence>
<evidence type="ECO:0000256" key="4">
    <source>
        <dbReference type="ARBA" id="ARBA00022692"/>
    </source>
</evidence>
<dbReference type="PANTHER" id="PTHR22914">
    <property type="entry name" value="CHITIN SYNTHASE"/>
    <property type="match status" value="1"/>
</dbReference>
<dbReference type="OrthoDB" id="10308284at2759"/>
<dbReference type="GO" id="GO:0004100">
    <property type="term" value="F:chitin synthase activity"/>
    <property type="evidence" value="ECO:0007669"/>
    <property type="project" value="UniProtKB-EC"/>
</dbReference>
<evidence type="ECO:0000256" key="2">
    <source>
        <dbReference type="ARBA" id="ARBA00012543"/>
    </source>
</evidence>
<feature type="region of interest" description="Disordered" evidence="7">
    <location>
        <begin position="511"/>
        <end position="531"/>
    </location>
</feature>
<dbReference type="GO" id="GO:0016020">
    <property type="term" value="C:membrane"/>
    <property type="evidence" value="ECO:0007669"/>
    <property type="project" value="UniProtKB-SubCell"/>
</dbReference>
<reference evidence="9" key="1">
    <citation type="submission" date="2018-11" db="EMBL/GenBank/DDBJ databases">
        <authorList>
            <person name="Alioto T."/>
            <person name="Alioto T."/>
        </authorList>
    </citation>
    <scope>NUCLEOTIDE SEQUENCE</scope>
</reference>
<feature type="transmembrane region" description="Helical" evidence="8">
    <location>
        <begin position="246"/>
        <end position="265"/>
    </location>
</feature>
<feature type="transmembrane region" description="Helical" evidence="8">
    <location>
        <begin position="1155"/>
        <end position="1177"/>
    </location>
</feature>
<dbReference type="Pfam" id="PF03142">
    <property type="entry name" value="Chitin_synth_2"/>
    <property type="match status" value="1"/>
</dbReference>
<evidence type="ECO:0000313" key="9">
    <source>
        <dbReference type="EMBL" id="VDI43814.1"/>
    </source>
</evidence>
<dbReference type="GO" id="GO:0071944">
    <property type="term" value="C:cell periphery"/>
    <property type="evidence" value="ECO:0007669"/>
    <property type="project" value="TreeGrafter"/>
</dbReference>
<feature type="transmembrane region" description="Helical" evidence="8">
    <location>
        <begin position="961"/>
        <end position="982"/>
    </location>
</feature>
<keyword evidence="6 8" id="KW-0472">Membrane</keyword>
<dbReference type="EC" id="2.4.1.16" evidence="2"/>
<feature type="transmembrane region" description="Helical" evidence="8">
    <location>
        <begin position="45"/>
        <end position="68"/>
    </location>
</feature>
<feature type="transmembrane region" description="Helical" evidence="8">
    <location>
        <begin position="364"/>
        <end position="381"/>
    </location>
</feature>
<keyword evidence="10" id="KW-1185">Reference proteome</keyword>
<dbReference type="EMBL" id="UYJE01006195">
    <property type="protein sequence ID" value="VDI43814.1"/>
    <property type="molecule type" value="Genomic_DNA"/>
</dbReference>
<dbReference type="Proteomes" id="UP000596742">
    <property type="component" value="Unassembled WGS sequence"/>
</dbReference>
<feature type="transmembrane region" description="Helical" evidence="8">
    <location>
        <begin position="388"/>
        <end position="414"/>
    </location>
</feature>
<organism evidence="9 10">
    <name type="scientific">Mytilus galloprovincialis</name>
    <name type="common">Mediterranean mussel</name>
    <dbReference type="NCBI Taxonomy" id="29158"/>
    <lineage>
        <taxon>Eukaryota</taxon>
        <taxon>Metazoa</taxon>
        <taxon>Spiralia</taxon>
        <taxon>Lophotrochozoa</taxon>
        <taxon>Mollusca</taxon>
        <taxon>Bivalvia</taxon>
        <taxon>Autobranchia</taxon>
        <taxon>Pteriomorphia</taxon>
        <taxon>Mytilida</taxon>
        <taxon>Mytiloidea</taxon>
        <taxon>Mytilidae</taxon>
        <taxon>Mytilinae</taxon>
        <taxon>Mytilus</taxon>
    </lineage>
</organism>
<protein>
    <recommendedName>
        <fullName evidence="2">chitin synthase</fullName>
        <ecNumber evidence="2">2.4.1.16</ecNumber>
    </recommendedName>
</protein>
<keyword evidence="3" id="KW-0328">Glycosyltransferase</keyword>
<feature type="transmembrane region" description="Helical" evidence="8">
    <location>
        <begin position="309"/>
        <end position="331"/>
    </location>
</feature>
<evidence type="ECO:0000256" key="8">
    <source>
        <dbReference type="SAM" id="Phobius"/>
    </source>
</evidence>
<evidence type="ECO:0000256" key="1">
    <source>
        <dbReference type="ARBA" id="ARBA00004141"/>
    </source>
</evidence>
<evidence type="ECO:0000256" key="3">
    <source>
        <dbReference type="ARBA" id="ARBA00022676"/>
    </source>
</evidence>
<feature type="transmembrane region" description="Helical" evidence="8">
    <location>
        <begin position="930"/>
        <end position="949"/>
    </location>
</feature>
<evidence type="ECO:0000313" key="10">
    <source>
        <dbReference type="Proteomes" id="UP000596742"/>
    </source>
</evidence>
<feature type="transmembrane region" description="Helical" evidence="8">
    <location>
        <begin position="1198"/>
        <end position="1220"/>
    </location>
</feature>
<keyword evidence="5 8" id="KW-1133">Transmembrane helix</keyword>
<sequence length="1326" mass="151557">VDTEENRSNEMDEWEKAWDVYEEGNLDKWKTGICEKLEGFLKLTFAAFLFVIILVSGILSRITLHIMIWHLQPPAGNITSRLGTMGHLLEFRDDQCENVDVLDCMNRSKYVDEEWIWALFLVIIIPYIFGMFSSARKMCKQNGEENKSKKEEQQNSWRPKNVLFLASEVLDTIGVFLMVFVVLPAFDPATASVVYLVVGLPLCLLDWLDTVCQSCCQNSSSEQNRVKSDGKLKKCTKFLKNTKMNCIYSSAGVIFCILSIIFVIFYIGFDITVAIFSIAMLFIGIRYYQNFTKHLPGETQLIDHNRMTVTCFSFLAKIGVLIICLLVTVHAQQGLNTLFGSGESNYRKPNIDLELGNDETCANHVPFVVATINILSSLVFYKTAKTACAICCQIVVFGFAIIFLVPVINLVALIKLMEIPQTLKFQSCDIFFSQWQINSISDIGNEWWQIPVSFTMAILSFACLCRFVFYTNGVPQSQTSRLFMFPFYCGIYIDKSVILNRRKNNTKEDNYIQSEKGKNTSSTTTTEHNEQHKPKIYAAATMWHEEMHEMVQLLVSIFRLDRHHLDVDAFLEKIQEEAGNQINISNETNIPLQSMKTVYLPDNRKYEIYSIKDEDLTDLSGKYDLEVHIFFDDAFEKKVDKKTAKKQKRENNDKGTKRPIITNRVAEESIYTREESPLSSKGLPDVNNYVKTFLKSIEEAQMKLYDIKRTIDKPRTLVTPYGGRIECTLPLDTKLVIHLKDKTKIRARKRWSQVMYMYYLLGHLSELNPNLESCKEKADNTFILALDGDVDFNPQSVKHLLNRMLKDPNVGAACGRIHPIGSGEDRWLCTLLLKQGYRVDYSAEADAFTYAPENFDDFWKQRRRWTPSTMANVLDILTDSNKLRKKNPNISRLYIVYQVCLFVSSILTPGTIFLLIVGALLIGFTSITPILALLLNLIPVSLFLLICIFGKESQQLQFGSILSAIYTVIMLIVLMGLLKIAVEERFCSTTTIILCFVASVFVIAAACHPKEASCLIHGLLFFIAIPSMSMLMFLYSVANLNNVNWGTREKATNDDKVKNNQDRDTQSRYKAIRSFFMFCCRTKAKNNQPSDIENTEDTEKANNDTALLSKFGLNRAEQLDPKESKFWDGLIKKYLLPKEPSRKQKLELEKELLQLRNRVCIIIFMVNTFLVTLIYALSEADAFKSSLVLKIQCDPQDVTIDPISVLFTLTFGILLLVQFVCMIYHRFSTLIHITAESKYFGQDTTEDDVKKQLFDCDNWMSTHCTSTGQTNERPKTAKQRAVKNVQMIQVNQGTSKTNNKRQKSAIREIQNRTAITDSVCQITDQA</sequence>
<proteinExistence type="predicted"/>
<accession>A0A8B6F7E8</accession>
<dbReference type="SUPFAM" id="SSF53448">
    <property type="entry name" value="Nucleotide-diphospho-sugar transferases"/>
    <property type="match status" value="1"/>
</dbReference>
<feature type="transmembrane region" description="Helical" evidence="8">
    <location>
        <begin position="115"/>
        <end position="132"/>
    </location>
</feature>
<feature type="transmembrane region" description="Helical" evidence="8">
    <location>
        <begin position="1019"/>
        <end position="1038"/>
    </location>
</feature>
<gene>
    <name evidence="9" type="ORF">MGAL_10B040827</name>
</gene>
<name>A0A8B6F7E8_MYTGA</name>
<evidence type="ECO:0000256" key="6">
    <source>
        <dbReference type="ARBA" id="ARBA00023136"/>
    </source>
</evidence>
<comment type="caution">
    <text evidence="9">The sequence shown here is derived from an EMBL/GenBank/DDBJ whole genome shotgun (WGS) entry which is preliminary data.</text>
</comment>